<dbReference type="Pfam" id="PF03479">
    <property type="entry name" value="PCC"/>
    <property type="match status" value="1"/>
</dbReference>
<keyword evidence="2" id="KW-0238">DNA-binding</keyword>
<organism evidence="7 8">
    <name type="scientific">Vicia faba</name>
    <name type="common">Broad bean</name>
    <name type="synonym">Faba vulgaris</name>
    <dbReference type="NCBI Taxonomy" id="3906"/>
    <lineage>
        <taxon>Eukaryota</taxon>
        <taxon>Viridiplantae</taxon>
        <taxon>Streptophyta</taxon>
        <taxon>Embryophyta</taxon>
        <taxon>Tracheophyta</taxon>
        <taxon>Spermatophyta</taxon>
        <taxon>Magnoliopsida</taxon>
        <taxon>eudicotyledons</taxon>
        <taxon>Gunneridae</taxon>
        <taxon>Pentapetalae</taxon>
        <taxon>rosids</taxon>
        <taxon>fabids</taxon>
        <taxon>Fabales</taxon>
        <taxon>Fabaceae</taxon>
        <taxon>Papilionoideae</taxon>
        <taxon>50 kb inversion clade</taxon>
        <taxon>NPAAA clade</taxon>
        <taxon>Hologalegina</taxon>
        <taxon>IRL clade</taxon>
        <taxon>Fabeae</taxon>
        <taxon>Vicia</taxon>
    </lineage>
</organism>
<dbReference type="CDD" id="cd11378">
    <property type="entry name" value="DUF296"/>
    <property type="match status" value="1"/>
</dbReference>
<evidence type="ECO:0000259" key="6">
    <source>
        <dbReference type="PROSITE" id="PS51742"/>
    </source>
</evidence>
<dbReference type="PANTHER" id="PTHR31100">
    <property type="entry name" value="AT-HOOK MOTIF NUCLEAR-LOCALIZED PROTEIN 15"/>
    <property type="match status" value="1"/>
</dbReference>
<dbReference type="GO" id="GO:0003700">
    <property type="term" value="F:DNA-binding transcription factor activity"/>
    <property type="evidence" value="ECO:0007669"/>
    <property type="project" value="TreeGrafter"/>
</dbReference>
<dbReference type="GO" id="GO:0003680">
    <property type="term" value="F:minor groove of adenine-thymine-rich DNA binding"/>
    <property type="evidence" value="ECO:0007669"/>
    <property type="project" value="InterPro"/>
</dbReference>
<evidence type="ECO:0000256" key="1">
    <source>
        <dbReference type="ARBA" id="ARBA00023015"/>
    </source>
</evidence>
<evidence type="ECO:0000256" key="3">
    <source>
        <dbReference type="ARBA" id="ARBA00023163"/>
    </source>
</evidence>
<dbReference type="Proteomes" id="UP001157006">
    <property type="component" value="Chromosome 1L"/>
</dbReference>
<feature type="domain" description="PPC" evidence="6">
    <location>
        <begin position="1"/>
        <end position="145"/>
    </location>
</feature>
<dbReference type="AlphaFoldDB" id="A0AAV0YQ74"/>
<keyword evidence="3" id="KW-0804">Transcription</keyword>
<evidence type="ECO:0000256" key="4">
    <source>
        <dbReference type="ARBA" id="ARBA00023242"/>
    </source>
</evidence>
<feature type="region of interest" description="Disordered" evidence="5">
    <location>
        <begin position="158"/>
        <end position="179"/>
    </location>
</feature>
<dbReference type="EMBL" id="OX451736">
    <property type="protein sequence ID" value="CAI8586677.1"/>
    <property type="molecule type" value="Genomic_DNA"/>
</dbReference>
<dbReference type="InterPro" id="IPR005175">
    <property type="entry name" value="PPC_dom"/>
</dbReference>
<name>A0AAV0YQ74_VICFA</name>
<accession>A0AAV0YQ74</accession>
<dbReference type="PANTHER" id="PTHR31100:SF63">
    <property type="entry name" value="AT-HOOK MOTIF NUCLEAR-LOCALIZED PROTEIN"/>
    <property type="match status" value="1"/>
</dbReference>
<gene>
    <name evidence="7" type="ORF">VFH_I265120</name>
</gene>
<dbReference type="SUPFAM" id="SSF117856">
    <property type="entry name" value="AF0104/ALDC/Ptd012-like"/>
    <property type="match status" value="1"/>
</dbReference>
<evidence type="ECO:0000313" key="8">
    <source>
        <dbReference type="Proteomes" id="UP001157006"/>
    </source>
</evidence>
<dbReference type="InterPro" id="IPR014476">
    <property type="entry name" value="AHL15-29"/>
</dbReference>
<keyword evidence="8" id="KW-1185">Reference proteome</keyword>
<evidence type="ECO:0000256" key="5">
    <source>
        <dbReference type="SAM" id="MobiDB-lite"/>
    </source>
</evidence>
<dbReference type="PROSITE" id="PS51742">
    <property type="entry name" value="PPC"/>
    <property type="match status" value="1"/>
</dbReference>
<dbReference type="GO" id="GO:0005634">
    <property type="term" value="C:nucleus"/>
    <property type="evidence" value="ECO:0007669"/>
    <property type="project" value="TreeGrafter"/>
</dbReference>
<sequence>MENIFLEIPIGNDVVEAIIEFARSHEASIVVMNGSGLVSDITLLQPDSRVPTFQLNGPFNVLSLTGVYLNPNPNCGRVPPRLINDPLCTAFALQLSGSRGQVFGGVIGGNVNAATDIQISASLFRRPDVIRAITTDGNIQLFEDDDVPTIVDNVDVGDGGVGGVDGRENESQPDNQTLP</sequence>
<evidence type="ECO:0000313" key="7">
    <source>
        <dbReference type="EMBL" id="CAI8586677.1"/>
    </source>
</evidence>
<dbReference type="Gene3D" id="3.30.1330.80">
    <property type="entry name" value="Hypothetical protein, similar to alpha- acetolactate decarboxylase, domain 2"/>
    <property type="match status" value="1"/>
</dbReference>
<keyword evidence="1" id="KW-0805">Transcription regulation</keyword>
<protein>
    <recommendedName>
        <fullName evidence="6">PPC domain-containing protein</fullName>
    </recommendedName>
</protein>
<proteinExistence type="predicted"/>
<evidence type="ECO:0000256" key="2">
    <source>
        <dbReference type="ARBA" id="ARBA00023125"/>
    </source>
</evidence>
<keyword evidence="4" id="KW-0539">Nucleus</keyword>
<reference evidence="7 8" key="1">
    <citation type="submission" date="2023-01" db="EMBL/GenBank/DDBJ databases">
        <authorList>
            <person name="Kreplak J."/>
        </authorList>
    </citation>
    <scope>NUCLEOTIDE SEQUENCE [LARGE SCALE GENOMIC DNA]</scope>
</reference>